<dbReference type="EMBL" id="CATOUU010000380">
    <property type="protein sequence ID" value="CAI9927392.1"/>
    <property type="molecule type" value="Genomic_DNA"/>
</dbReference>
<name>A0AA86NYJ4_9EUKA</name>
<organism evidence="2">
    <name type="scientific">Hexamita inflata</name>
    <dbReference type="NCBI Taxonomy" id="28002"/>
    <lineage>
        <taxon>Eukaryota</taxon>
        <taxon>Metamonada</taxon>
        <taxon>Diplomonadida</taxon>
        <taxon>Hexamitidae</taxon>
        <taxon>Hexamitinae</taxon>
        <taxon>Hexamita</taxon>
    </lineage>
</organism>
<dbReference type="SUPFAM" id="SSF52540">
    <property type="entry name" value="P-loop containing nucleoside triphosphate hydrolases"/>
    <property type="match status" value="1"/>
</dbReference>
<dbReference type="GO" id="GO:0016787">
    <property type="term" value="F:hydrolase activity"/>
    <property type="evidence" value="ECO:0007669"/>
    <property type="project" value="UniProtKB-KW"/>
</dbReference>
<keyword evidence="2" id="KW-0378">Hydrolase</keyword>
<feature type="compositionally biased region" description="Polar residues" evidence="1">
    <location>
        <begin position="1"/>
        <end position="11"/>
    </location>
</feature>
<comment type="caution">
    <text evidence="2">The sequence shown here is derived from an EMBL/GenBank/DDBJ whole genome shotgun (WGS) entry which is preliminary data.</text>
</comment>
<proteinExistence type="predicted"/>
<dbReference type="EMBL" id="CAXDID020000003">
    <property type="protein sequence ID" value="CAL5972526.1"/>
    <property type="molecule type" value="Genomic_DNA"/>
</dbReference>
<evidence type="ECO:0000313" key="4">
    <source>
        <dbReference type="Proteomes" id="UP001642409"/>
    </source>
</evidence>
<feature type="region of interest" description="Disordered" evidence="1">
    <location>
        <begin position="1"/>
        <end position="21"/>
    </location>
</feature>
<accession>A0AA86NYJ4</accession>
<dbReference type="Proteomes" id="UP001642409">
    <property type="component" value="Unassembled WGS sequence"/>
</dbReference>
<protein>
    <submittedName>
        <fullName evidence="2">P-loop containing nucleoside triphosphate hydrolase</fullName>
    </submittedName>
    <submittedName>
        <fullName evidence="3">P-loop_containing nucleoside triphosphate hydrolase</fullName>
    </submittedName>
</protein>
<keyword evidence="4" id="KW-1185">Reference proteome</keyword>
<evidence type="ECO:0000313" key="3">
    <source>
        <dbReference type="EMBL" id="CAL5972526.1"/>
    </source>
</evidence>
<sequence>MTSELNQNIQPDSEHPNGINACKVDKMDTKYQTDTNMNERSPIYNQFSSIYNNDPAPCDTLQKAAAIFLSISNSCAFVQFDDVIDVLDEKQLLLQQLEQILFQKQAYIHVYDKIKLSWANQDKFWCYLSLNTQIQNQEEQNKLYQNKVQIQDLFCKNSQLKKSQTAEILTTYLEQICQNMNEKEKVKNQFVIKACVKLVGLNIKLIIKHTITKELSTLIHNNLSTNYTIQQQIKKVFATNSQGEIYLQYIDPTTQIDCSKPSLVTIHKNKPIISTSIVNEETKIILVEVPVIQKGCVIKHSQLVNKYCKQQKYNKDLTKPITKTVQKLEPKQSNNVPQINYDMIIQEYIKQIQQFQKSVEQIKRFSNYNFIVIFKDLNLYTDFLEILTNEQKIFVVNKIKIQSIIQNQHEYKNKCLINQISINLQNTEFQKDFPGLLYQIVYITEELVFNFNQQSLFNNNFLLLSQNMIKLLLKIEGNIMFSISEQNSTQQQSIYPPFSQEPIKAKQQLYDFSLQFQSSTTNPENLKNQIENYQNLNFIPTDLDTLVQKLSEGNVIKKSYETYKQLSQKEILQIICDLSYQTDQLDLKLLKDPFNIIKYKKSDNISRYYEGIYSLWIQLRKFLLQKISGASQKNGIINMFGAVKSGKTLTAKLMAQLIKIFYKLFVIKNKSPFIEQCKELYLDLQQLEVYSAFKSKLLFLTTMICNELQLVYCEATLKLMELDELREHFLNVVKGNLNCYHIIIFDEYHKLYSNLSFKNKKLMSDMIKTMTVGQEAKYQSTFIFSGSTTIVHTWALSYSAGNGSSLLSGGVNIQTDYQSSDFELQDSYLILKMTKTLIALEEMQRLIKQYLKDIKCSTMFYLNDNNIDDNTDNVEHFTNIVLEHKTKIFEIFQQDIVSFCNNDPSSKQLVSFSKQYVVNSNISYYSYQQLTTVPQQDHSAFLTETKTNGKSYYQLSDKLYSEFISIFVYEQYTDEINTFINSVCVYDNIYTYNDKDYVELSNYVSMNIKNWDQQVWINIANLLQEFNSKPTIDQVKYSKSFDSCPLFWLQQMRNVQSHPQASQTITSDKSYIQRLVELLLQYFGKLNYNFIMFRLSSLFKGIGSYDQQIFVKHSQQKNQFSKINGIIESKDNMSQVIEADDTQNNLLNIKVNFYRSQLQCKQQTQTQVMKQKLIKFANQNIYVDNKMKSLCDSQNTDTDELELLIADLKYYMFVDNARKLIIEEQIASICQSD</sequence>
<reference evidence="3 4" key="2">
    <citation type="submission" date="2024-07" db="EMBL/GenBank/DDBJ databases">
        <authorList>
            <person name="Akdeniz Z."/>
        </authorList>
    </citation>
    <scope>NUCLEOTIDE SEQUENCE [LARGE SCALE GENOMIC DNA]</scope>
</reference>
<gene>
    <name evidence="2" type="ORF">HINF_LOCUS15037</name>
    <name evidence="3" type="ORF">HINF_LOCUS1949</name>
</gene>
<evidence type="ECO:0000313" key="2">
    <source>
        <dbReference type="EMBL" id="CAI9927392.1"/>
    </source>
</evidence>
<evidence type="ECO:0000256" key="1">
    <source>
        <dbReference type="SAM" id="MobiDB-lite"/>
    </source>
</evidence>
<dbReference type="AlphaFoldDB" id="A0AA86NYJ4"/>
<reference evidence="2" key="1">
    <citation type="submission" date="2023-06" db="EMBL/GenBank/DDBJ databases">
        <authorList>
            <person name="Kurt Z."/>
        </authorList>
    </citation>
    <scope>NUCLEOTIDE SEQUENCE</scope>
</reference>
<dbReference type="InterPro" id="IPR027417">
    <property type="entry name" value="P-loop_NTPase"/>
</dbReference>